<proteinExistence type="predicted"/>
<evidence type="ECO:0000313" key="2">
    <source>
        <dbReference type="Proteomes" id="UP001500618"/>
    </source>
</evidence>
<accession>A0ABN2HTW4</accession>
<dbReference type="EMBL" id="BAAANY010000020">
    <property type="protein sequence ID" value="GAA1693465.1"/>
    <property type="molecule type" value="Genomic_DNA"/>
</dbReference>
<gene>
    <name evidence="1" type="ORF">GCM10009765_48420</name>
</gene>
<protein>
    <submittedName>
        <fullName evidence="1">Uncharacterized protein</fullName>
    </submittedName>
</protein>
<evidence type="ECO:0000313" key="1">
    <source>
        <dbReference type="EMBL" id="GAA1693465.1"/>
    </source>
</evidence>
<sequence length="74" mass="8096">MRQLGQIATGVLRVLPPRRIVEVDSAVKWRQRLHSGAIAGPSTRARIESGYQGTDSQRCEDMAATPHRLAPGFA</sequence>
<dbReference type="Proteomes" id="UP001500618">
    <property type="component" value="Unassembled WGS sequence"/>
</dbReference>
<reference evidence="1 2" key="1">
    <citation type="journal article" date="2019" name="Int. J. Syst. Evol. Microbiol.">
        <title>The Global Catalogue of Microorganisms (GCM) 10K type strain sequencing project: providing services to taxonomists for standard genome sequencing and annotation.</title>
        <authorList>
            <consortium name="The Broad Institute Genomics Platform"/>
            <consortium name="The Broad Institute Genome Sequencing Center for Infectious Disease"/>
            <person name="Wu L."/>
            <person name="Ma J."/>
        </authorList>
    </citation>
    <scope>NUCLEOTIDE SEQUENCE [LARGE SCALE GENOMIC DNA]</scope>
    <source>
        <strain evidence="1 2">JCM 14718</strain>
    </source>
</reference>
<comment type="caution">
    <text evidence="1">The sequence shown here is derived from an EMBL/GenBank/DDBJ whole genome shotgun (WGS) entry which is preliminary data.</text>
</comment>
<keyword evidence="2" id="KW-1185">Reference proteome</keyword>
<organism evidence="1 2">
    <name type="scientific">Fodinicola feengrottensis</name>
    <dbReference type="NCBI Taxonomy" id="435914"/>
    <lineage>
        <taxon>Bacteria</taxon>
        <taxon>Bacillati</taxon>
        <taxon>Actinomycetota</taxon>
        <taxon>Actinomycetes</taxon>
        <taxon>Mycobacteriales</taxon>
        <taxon>Fodinicola</taxon>
    </lineage>
</organism>
<name>A0ABN2HTW4_9ACTN</name>